<dbReference type="Proteomes" id="UP001054945">
    <property type="component" value="Unassembled WGS sequence"/>
</dbReference>
<sequence length="152" mass="17680">MVTLKIPDHGVYYEPTLKNYPASLHKNTFGHSNNVFSKNNKHYLSHHNPNNHNNYYRDRQSYDYDYQDGLGYSPTNHRSSKRDDEHVRDESNYLHLPASQNNDGNSITNQSYHMKLESDLRKDETVSSPNLLYDADSSNNQGITSDDKKKRS</sequence>
<organism evidence="2 3">
    <name type="scientific">Caerostris extrusa</name>
    <name type="common">Bark spider</name>
    <name type="synonym">Caerostris bankana</name>
    <dbReference type="NCBI Taxonomy" id="172846"/>
    <lineage>
        <taxon>Eukaryota</taxon>
        <taxon>Metazoa</taxon>
        <taxon>Ecdysozoa</taxon>
        <taxon>Arthropoda</taxon>
        <taxon>Chelicerata</taxon>
        <taxon>Arachnida</taxon>
        <taxon>Araneae</taxon>
        <taxon>Araneomorphae</taxon>
        <taxon>Entelegynae</taxon>
        <taxon>Araneoidea</taxon>
        <taxon>Araneidae</taxon>
        <taxon>Caerostris</taxon>
    </lineage>
</organism>
<dbReference type="EMBL" id="BPLR01020978">
    <property type="protein sequence ID" value="GIX84547.1"/>
    <property type="molecule type" value="Genomic_DNA"/>
</dbReference>
<dbReference type="AlphaFoldDB" id="A0AAV4NIC5"/>
<feature type="compositionally biased region" description="Basic and acidic residues" evidence="1">
    <location>
        <begin position="81"/>
        <end position="92"/>
    </location>
</feature>
<protein>
    <submittedName>
        <fullName evidence="2">Uncharacterized protein</fullName>
    </submittedName>
</protein>
<feature type="compositionally biased region" description="Basic and acidic residues" evidence="1">
    <location>
        <begin position="114"/>
        <end position="125"/>
    </location>
</feature>
<evidence type="ECO:0000256" key="1">
    <source>
        <dbReference type="SAM" id="MobiDB-lite"/>
    </source>
</evidence>
<evidence type="ECO:0000313" key="2">
    <source>
        <dbReference type="EMBL" id="GIX84547.1"/>
    </source>
</evidence>
<evidence type="ECO:0000313" key="3">
    <source>
        <dbReference type="Proteomes" id="UP001054945"/>
    </source>
</evidence>
<feature type="region of interest" description="Disordered" evidence="1">
    <location>
        <begin position="64"/>
        <end position="152"/>
    </location>
</feature>
<proteinExistence type="predicted"/>
<gene>
    <name evidence="2" type="ORF">CEXT_333651</name>
</gene>
<name>A0AAV4NIC5_CAEEX</name>
<accession>A0AAV4NIC5</accession>
<comment type="caution">
    <text evidence="2">The sequence shown here is derived from an EMBL/GenBank/DDBJ whole genome shotgun (WGS) entry which is preliminary data.</text>
</comment>
<reference evidence="2 3" key="1">
    <citation type="submission" date="2021-06" db="EMBL/GenBank/DDBJ databases">
        <title>Caerostris extrusa draft genome.</title>
        <authorList>
            <person name="Kono N."/>
            <person name="Arakawa K."/>
        </authorList>
    </citation>
    <scope>NUCLEOTIDE SEQUENCE [LARGE SCALE GENOMIC DNA]</scope>
</reference>
<feature type="compositionally biased region" description="Polar residues" evidence="1">
    <location>
        <begin position="126"/>
        <end position="144"/>
    </location>
</feature>
<keyword evidence="3" id="KW-1185">Reference proteome</keyword>
<feature type="compositionally biased region" description="Polar residues" evidence="1">
    <location>
        <begin position="98"/>
        <end position="112"/>
    </location>
</feature>